<evidence type="ECO:0000259" key="1">
    <source>
        <dbReference type="Pfam" id="PF03869"/>
    </source>
</evidence>
<dbReference type="InterPro" id="IPR005569">
    <property type="entry name" value="Arc_DNA-bd_dom"/>
</dbReference>
<keyword evidence="3" id="KW-1185">Reference proteome</keyword>
<dbReference type="EMBL" id="NHSJ01000014">
    <property type="protein sequence ID" value="PPQ33657.1"/>
    <property type="molecule type" value="Genomic_DNA"/>
</dbReference>
<evidence type="ECO:0000313" key="3">
    <source>
        <dbReference type="Proteomes" id="UP000239089"/>
    </source>
</evidence>
<feature type="domain" description="Arc-like DNA binding" evidence="1">
    <location>
        <begin position="7"/>
        <end position="48"/>
    </location>
</feature>
<dbReference type="RefSeq" id="WP_104506023.1">
    <property type="nucleotide sequence ID" value="NZ_JACIGC010000042.1"/>
</dbReference>
<name>A0A2S6NGC8_9HYPH</name>
<dbReference type="AlphaFoldDB" id="A0A2S6NGC8"/>
<accession>A0A2S6NGC8</accession>
<dbReference type="Proteomes" id="UP000239089">
    <property type="component" value="Unassembled WGS sequence"/>
</dbReference>
<sequence>MAQDSPSRHLDQFVVRLPDGVRERIAELAKANNRSMNGEIVTVLERALRPSLSGRHHTLLDQVNSARLGPWITPSKIAELIGEKDAKAVEDAFAGKRVLEFSKIDAIANLWGARSDWLKHGFGAAFRVRRECALSLEAGAKILTVGAKRIVAVQSNMNSAECAVIGNEGTGRFVVVEIRLCSDKRMSQGVDTKALYVTSGLSSWSIDICARIDDEVFRALVLGYIYPGVIVGQAQYLSLGMECVDWRCR</sequence>
<dbReference type="OrthoDB" id="6890552at2"/>
<dbReference type="GO" id="GO:0003677">
    <property type="term" value="F:DNA binding"/>
    <property type="evidence" value="ECO:0007669"/>
    <property type="project" value="InterPro"/>
</dbReference>
<dbReference type="InterPro" id="IPR010985">
    <property type="entry name" value="Ribbon_hlx_hlx"/>
</dbReference>
<gene>
    <name evidence="2" type="ORF">CCR94_00975</name>
</gene>
<protein>
    <recommendedName>
        <fullName evidence="1">Arc-like DNA binding domain-containing protein</fullName>
    </recommendedName>
</protein>
<dbReference type="InterPro" id="IPR013321">
    <property type="entry name" value="Arc_rbn_hlx_hlx"/>
</dbReference>
<proteinExistence type="predicted"/>
<organism evidence="2 3">
    <name type="scientific">Rhodoblastus sphagnicola</name>
    <dbReference type="NCBI Taxonomy" id="333368"/>
    <lineage>
        <taxon>Bacteria</taxon>
        <taxon>Pseudomonadati</taxon>
        <taxon>Pseudomonadota</taxon>
        <taxon>Alphaproteobacteria</taxon>
        <taxon>Hyphomicrobiales</taxon>
        <taxon>Rhodoblastaceae</taxon>
        <taxon>Rhodoblastus</taxon>
    </lineage>
</organism>
<reference evidence="2 3" key="1">
    <citation type="journal article" date="2018" name="Arch. Microbiol.">
        <title>New insights into the metabolic potential of the phototrophic purple bacterium Rhodopila globiformis DSM 161(T) from its draft genome sequence and evidence for a vanadium-dependent nitrogenase.</title>
        <authorList>
            <person name="Imhoff J.F."/>
            <person name="Rahn T."/>
            <person name="Kunzel S."/>
            <person name="Neulinger S.C."/>
        </authorList>
    </citation>
    <scope>NUCLEOTIDE SEQUENCE [LARGE SCALE GENOMIC DNA]</scope>
    <source>
        <strain evidence="2 3">DSM 16996</strain>
    </source>
</reference>
<dbReference type="Pfam" id="PF03869">
    <property type="entry name" value="Arc"/>
    <property type="match status" value="1"/>
</dbReference>
<dbReference type="Gene3D" id="1.10.1220.10">
    <property type="entry name" value="Met repressor-like"/>
    <property type="match status" value="1"/>
</dbReference>
<dbReference type="GO" id="GO:0006355">
    <property type="term" value="P:regulation of DNA-templated transcription"/>
    <property type="evidence" value="ECO:0007669"/>
    <property type="project" value="InterPro"/>
</dbReference>
<dbReference type="SUPFAM" id="SSF47598">
    <property type="entry name" value="Ribbon-helix-helix"/>
    <property type="match status" value="1"/>
</dbReference>
<evidence type="ECO:0000313" key="2">
    <source>
        <dbReference type="EMBL" id="PPQ33657.1"/>
    </source>
</evidence>
<comment type="caution">
    <text evidence="2">The sequence shown here is derived from an EMBL/GenBank/DDBJ whole genome shotgun (WGS) entry which is preliminary data.</text>
</comment>